<dbReference type="EMBL" id="GBRH01223749">
    <property type="protein sequence ID" value="JAD74146.1"/>
    <property type="molecule type" value="Transcribed_RNA"/>
</dbReference>
<reference evidence="1" key="2">
    <citation type="journal article" date="2015" name="Data Brief">
        <title>Shoot transcriptome of the giant reed, Arundo donax.</title>
        <authorList>
            <person name="Barrero R.A."/>
            <person name="Guerrero F.D."/>
            <person name="Moolhuijzen P."/>
            <person name="Goolsby J.A."/>
            <person name="Tidwell J."/>
            <person name="Bellgard S.E."/>
            <person name="Bellgard M.I."/>
        </authorList>
    </citation>
    <scope>NUCLEOTIDE SEQUENCE</scope>
    <source>
        <tissue evidence="1">Shoot tissue taken approximately 20 cm above the soil surface</tissue>
    </source>
</reference>
<dbReference type="AlphaFoldDB" id="A0A0A9CF21"/>
<proteinExistence type="predicted"/>
<evidence type="ECO:0000313" key="1">
    <source>
        <dbReference type="EMBL" id="JAD74146.1"/>
    </source>
</evidence>
<reference evidence="1" key="1">
    <citation type="submission" date="2014-09" db="EMBL/GenBank/DDBJ databases">
        <authorList>
            <person name="Magalhaes I.L.F."/>
            <person name="Oliveira U."/>
            <person name="Santos F.R."/>
            <person name="Vidigal T.H.D.A."/>
            <person name="Brescovit A.D."/>
            <person name="Santos A.J."/>
        </authorList>
    </citation>
    <scope>NUCLEOTIDE SEQUENCE</scope>
    <source>
        <tissue evidence="1">Shoot tissue taken approximately 20 cm above the soil surface</tissue>
    </source>
</reference>
<organism evidence="1">
    <name type="scientific">Arundo donax</name>
    <name type="common">Giant reed</name>
    <name type="synonym">Donax arundinaceus</name>
    <dbReference type="NCBI Taxonomy" id="35708"/>
    <lineage>
        <taxon>Eukaryota</taxon>
        <taxon>Viridiplantae</taxon>
        <taxon>Streptophyta</taxon>
        <taxon>Embryophyta</taxon>
        <taxon>Tracheophyta</taxon>
        <taxon>Spermatophyta</taxon>
        <taxon>Magnoliopsida</taxon>
        <taxon>Liliopsida</taxon>
        <taxon>Poales</taxon>
        <taxon>Poaceae</taxon>
        <taxon>PACMAD clade</taxon>
        <taxon>Arundinoideae</taxon>
        <taxon>Arundineae</taxon>
        <taxon>Arundo</taxon>
    </lineage>
</organism>
<protein>
    <submittedName>
        <fullName evidence="1">Uncharacterized protein</fullName>
    </submittedName>
</protein>
<accession>A0A0A9CF21</accession>
<name>A0A0A9CF21_ARUDO</name>
<sequence>MAATRGGASATHRAPEFFPSRANRVLSFAAGGLRLAVCYLTSWKGKF</sequence>